<dbReference type="EMBL" id="CP060394">
    <property type="protein sequence ID" value="QNI30408.1"/>
    <property type="molecule type" value="Genomic_DNA"/>
</dbReference>
<feature type="transmembrane region" description="Helical" evidence="8">
    <location>
        <begin position="98"/>
        <end position="117"/>
    </location>
</feature>
<comment type="subcellular location">
    <subcellularLocation>
        <location evidence="1">Cell membrane</location>
        <topology evidence="1">Multi-pass membrane protein</topology>
    </subcellularLocation>
</comment>
<evidence type="ECO:0000256" key="6">
    <source>
        <dbReference type="ARBA" id="ARBA00022989"/>
    </source>
</evidence>
<organism evidence="10 11">
    <name type="scientific">Alloacidobacterium dinghuense</name>
    <dbReference type="NCBI Taxonomy" id="2763107"/>
    <lineage>
        <taxon>Bacteria</taxon>
        <taxon>Pseudomonadati</taxon>
        <taxon>Acidobacteriota</taxon>
        <taxon>Terriglobia</taxon>
        <taxon>Terriglobales</taxon>
        <taxon>Acidobacteriaceae</taxon>
        <taxon>Alloacidobacterium</taxon>
    </lineage>
</organism>
<evidence type="ECO:0000256" key="2">
    <source>
        <dbReference type="ARBA" id="ARBA00022475"/>
    </source>
</evidence>
<evidence type="ECO:0000256" key="4">
    <source>
        <dbReference type="ARBA" id="ARBA00022679"/>
    </source>
</evidence>
<evidence type="ECO:0000259" key="9">
    <source>
        <dbReference type="Pfam" id="PF13231"/>
    </source>
</evidence>
<feature type="transmembrane region" description="Helical" evidence="8">
    <location>
        <begin position="20"/>
        <end position="46"/>
    </location>
</feature>
<dbReference type="InterPro" id="IPR038731">
    <property type="entry name" value="RgtA/B/C-like"/>
</dbReference>
<evidence type="ECO:0000256" key="3">
    <source>
        <dbReference type="ARBA" id="ARBA00022676"/>
    </source>
</evidence>
<name>A0A7G8BCY8_9BACT</name>
<keyword evidence="3" id="KW-0328">Glycosyltransferase</keyword>
<dbReference type="KEGG" id="adin:H7849_14680"/>
<gene>
    <name evidence="10" type="ORF">H7849_14680</name>
</gene>
<feature type="transmembrane region" description="Helical" evidence="8">
    <location>
        <begin position="300"/>
        <end position="319"/>
    </location>
</feature>
<evidence type="ECO:0000313" key="11">
    <source>
        <dbReference type="Proteomes" id="UP000515312"/>
    </source>
</evidence>
<dbReference type="AlphaFoldDB" id="A0A7G8BCY8"/>
<feature type="transmembrane region" description="Helical" evidence="8">
    <location>
        <begin position="124"/>
        <end position="144"/>
    </location>
</feature>
<dbReference type="PANTHER" id="PTHR33908:SF11">
    <property type="entry name" value="MEMBRANE PROTEIN"/>
    <property type="match status" value="1"/>
</dbReference>
<evidence type="ECO:0000256" key="7">
    <source>
        <dbReference type="ARBA" id="ARBA00023136"/>
    </source>
</evidence>
<keyword evidence="7 8" id="KW-0472">Membrane</keyword>
<dbReference type="Pfam" id="PF13231">
    <property type="entry name" value="PMT_2"/>
    <property type="match status" value="1"/>
</dbReference>
<keyword evidence="5 8" id="KW-0812">Transmembrane</keyword>
<dbReference type="PANTHER" id="PTHR33908">
    <property type="entry name" value="MANNOSYLTRANSFERASE YKCB-RELATED"/>
    <property type="match status" value="1"/>
</dbReference>
<evidence type="ECO:0000256" key="8">
    <source>
        <dbReference type="SAM" id="Phobius"/>
    </source>
</evidence>
<feature type="transmembrane region" description="Helical" evidence="8">
    <location>
        <begin position="326"/>
        <end position="352"/>
    </location>
</feature>
<reference evidence="10 11" key="1">
    <citation type="submission" date="2020-08" db="EMBL/GenBank/DDBJ databases">
        <title>Edaphobacter telluris sp. nov. and Acidobacterium dinghuensis sp. nov., two acidobacteria isolated from forest soil.</title>
        <authorList>
            <person name="Fu J."/>
            <person name="Qiu L."/>
        </authorList>
    </citation>
    <scope>NUCLEOTIDE SEQUENCE [LARGE SCALE GENOMIC DNA]</scope>
    <source>
        <strain evidence="10">4Y35</strain>
    </source>
</reference>
<proteinExistence type="predicted"/>
<feature type="domain" description="Glycosyltransferase RgtA/B/C/D-like" evidence="9">
    <location>
        <begin position="95"/>
        <end position="240"/>
    </location>
</feature>
<evidence type="ECO:0000256" key="1">
    <source>
        <dbReference type="ARBA" id="ARBA00004651"/>
    </source>
</evidence>
<accession>A0A7G8BCY8</accession>
<protein>
    <submittedName>
        <fullName evidence="10">Glycosyltransferase family 39 protein</fullName>
    </submittedName>
</protein>
<dbReference type="GO" id="GO:0005886">
    <property type="term" value="C:plasma membrane"/>
    <property type="evidence" value="ECO:0007669"/>
    <property type="project" value="UniProtKB-SubCell"/>
</dbReference>
<keyword evidence="4 10" id="KW-0808">Transferase</keyword>
<keyword evidence="6 8" id="KW-1133">Transmembrane helix</keyword>
<feature type="transmembrane region" description="Helical" evidence="8">
    <location>
        <begin position="225"/>
        <end position="243"/>
    </location>
</feature>
<dbReference type="Proteomes" id="UP000515312">
    <property type="component" value="Chromosome"/>
</dbReference>
<feature type="transmembrane region" description="Helical" evidence="8">
    <location>
        <begin position="396"/>
        <end position="415"/>
    </location>
</feature>
<dbReference type="RefSeq" id="WP_186740284.1">
    <property type="nucleotide sequence ID" value="NZ_CP060394.1"/>
</dbReference>
<feature type="transmembrane region" description="Helical" evidence="8">
    <location>
        <begin position="200"/>
        <end position="218"/>
    </location>
</feature>
<dbReference type="GO" id="GO:0016763">
    <property type="term" value="F:pentosyltransferase activity"/>
    <property type="evidence" value="ECO:0007669"/>
    <property type="project" value="TreeGrafter"/>
</dbReference>
<keyword evidence="11" id="KW-1185">Reference proteome</keyword>
<evidence type="ECO:0000256" key="5">
    <source>
        <dbReference type="ARBA" id="ARBA00022692"/>
    </source>
</evidence>
<sequence>MTESKAVQEADHLSLRQEAWLVGSIAMGLSLMALRYCMQGGMLLLYGDAVAHLHIARRIFDSLNPGFRQLGSVWLPLPHLLLLPFVQKMEWWQTGLAGAWPSMACYVLGCAGIYRLARLWLPSSTAGIAGLFYALNPGLLYMQTTAMTEPLFLAEMIWSALLIAEHGRAMKAGDQKRASRQLVAAGLVLVAAMFTRYDGWIYAAFAWLVVAWGVRRHLRERVGGAFILFTGLLLAAPALWLLYNAKQFGDPLDFLRGPYSAKAIDARTSMPGAPHYPGWHSMRVASLYFLKAAEMGAVPLRWGNLLLWLSLAGTAIAAWRWRLRGIAAALLLGIPLPFYAYSIAYGSVPIFIPLWWPHSWYNVRYGMEMLPVFALFLAIFVHEVAAFTARRRPRSYAWVVIAVAVLVMANSVVLLRGRPLVLQEAVANSRTRIPYEKALANALATMPEQGMILMYTSEHPGALQRAGIPLKRTINEGDYYQWPPALEHPAQSAAIVVATEGDAVARAVEAHPEGLTLVNVVCSTGQPCARIYLAK</sequence>
<keyword evidence="2" id="KW-1003">Cell membrane</keyword>
<dbReference type="InterPro" id="IPR050297">
    <property type="entry name" value="LipidA_mod_glycosyltrf_83"/>
</dbReference>
<evidence type="ECO:0000313" key="10">
    <source>
        <dbReference type="EMBL" id="QNI30408.1"/>
    </source>
</evidence>
<dbReference type="GO" id="GO:0009103">
    <property type="term" value="P:lipopolysaccharide biosynthetic process"/>
    <property type="evidence" value="ECO:0007669"/>
    <property type="project" value="UniProtKB-ARBA"/>
</dbReference>
<feature type="transmembrane region" description="Helical" evidence="8">
    <location>
        <begin position="372"/>
        <end position="389"/>
    </location>
</feature>